<protein>
    <submittedName>
        <fullName evidence="2">Uncharacterized protein</fullName>
    </submittedName>
</protein>
<feature type="compositionally biased region" description="Polar residues" evidence="1">
    <location>
        <begin position="214"/>
        <end position="233"/>
    </location>
</feature>
<comment type="caution">
    <text evidence="2">The sequence shown here is derived from an EMBL/GenBank/DDBJ whole genome shotgun (WGS) entry which is preliminary data.</text>
</comment>
<name>A0A5B0PKM2_PUCGR</name>
<feature type="region of interest" description="Disordered" evidence="1">
    <location>
        <begin position="746"/>
        <end position="775"/>
    </location>
</feature>
<dbReference type="SUPFAM" id="SSF101967">
    <property type="entry name" value="Adhesin YadA, collagen-binding domain"/>
    <property type="match status" value="1"/>
</dbReference>
<feature type="compositionally biased region" description="Polar residues" evidence="1">
    <location>
        <begin position="171"/>
        <end position="192"/>
    </location>
</feature>
<evidence type="ECO:0000313" key="3">
    <source>
        <dbReference type="Proteomes" id="UP000324748"/>
    </source>
</evidence>
<reference evidence="2 3" key="1">
    <citation type="submission" date="2019-05" db="EMBL/GenBank/DDBJ databases">
        <title>Emergence of the Ug99 lineage of the wheat stem rust pathogen through somatic hybridization.</title>
        <authorList>
            <person name="Li F."/>
            <person name="Upadhyaya N.M."/>
            <person name="Sperschneider J."/>
            <person name="Matny O."/>
            <person name="Nguyen-Phuc H."/>
            <person name="Mago R."/>
            <person name="Raley C."/>
            <person name="Miller M.E."/>
            <person name="Silverstein K.A.T."/>
            <person name="Henningsen E."/>
            <person name="Hirsch C.D."/>
            <person name="Visser B."/>
            <person name="Pretorius Z.A."/>
            <person name="Steffenson B.J."/>
            <person name="Schwessinger B."/>
            <person name="Dodds P.N."/>
            <person name="Figueroa M."/>
        </authorList>
    </citation>
    <scope>NUCLEOTIDE SEQUENCE [LARGE SCALE GENOMIC DNA]</scope>
    <source>
        <strain evidence="2">21-0</strain>
    </source>
</reference>
<feature type="region of interest" description="Disordered" evidence="1">
    <location>
        <begin position="576"/>
        <end position="643"/>
    </location>
</feature>
<feature type="compositionally biased region" description="Polar residues" evidence="1">
    <location>
        <begin position="95"/>
        <end position="104"/>
    </location>
</feature>
<evidence type="ECO:0000256" key="1">
    <source>
        <dbReference type="SAM" id="MobiDB-lite"/>
    </source>
</evidence>
<dbReference type="AlphaFoldDB" id="A0A5B0PKM2"/>
<feature type="region of interest" description="Disordered" evidence="1">
    <location>
        <begin position="1"/>
        <end position="51"/>
    </location>
</feature>
<feature type="region of interest" description="Disordered" evidence="1">
    <location>
        <begin position="73"/>
        <end position="306"/>
    </location>
</feature>
<dbReference type="Proteomes" id="UP000324748">
    <property type="component" value="Unassembled WGS sequence"/>
</dbReference>
<feature type="compositionally biased region" description="Polar residues" evidence="1">
    <location>
        <begin position="73"/>
        <end position="87"/>
    </location>
</feature>
<feature type="compositionally biased region" description="Basic and acidic residues" evidence="1">
    <location>
        <begin position="631"/>
        <end position="640"/>
    </location>
</feature>
<feature type="region of interest" description="Disordered" evidence="1">
    <location>
        <begin position="506"/>
        <end position="535"/>
    </location>
</feature>
<feature type="compositionally biased region" description="Polar residues" evidence="1">
    <location>
        <begin position="263"/>
        <end position="272"/>
    </location>
</feature>
<sequence>MNDQYPLEYPAPGQDSFHPPQQLHSNSFERLYEDPQTDQYQVPPPYPRTRVTALQGSIGTNLPIRELSSSFQTSLQSGGFQHSSTTGHQHRLPTTGHQDQSTGIQLPATGHQDRSTSFQHPSTGHQDRSTGYQHPSTGHHDQSTGFHHPSTGHHNQSTGFQHPSTGHHDQSTGFQHPSTGHQDQSTGLQHPSTGHHDQSTGFQHPSTGHHDRSTGFQQPSTGHQDQSTHPSTGQHDRLTGIQHPSSVSVHHDQSTGHQVPDSHLNTPTSIAPNSGDRLSNPQSASPAASPLLANGGVRTRRPKRTAEQMRLAEIVAAAKHARKLQHQADKAADARQKQTATAANRLLKAQKAAQTAPRPTWTEEQTIELFNYVRMVKDDHSQTRVTGGFIPFGKYFAAYTAHAEAFPLLALVPTAARLAKYRTVMDKWKQKTRLTDPGQVGYRRHCSGRTCHKRYATQILWSEVLRTDPHDYQLWDLILDMHGGNPAATGEGLTSSYAEYESLLVEAQPSGSSDEGDSSDIEGLDSLPARPWTPIGQQTKYQRLCAGLTPAKLALDADLGSDSDLPDAHVLAAPQAAPSAAAAPPVATPGPASTPTGSRRSAKAKDKVSAIKLPVSRPPAEGGSVARRRGRTEDKPKEDDPAAAGMLVMMHKAQESSATWAMEERSAALAEHVRQDTLRAEERADRLRLEDQRADERADERLAADRRAEAMELARRDEVRQANKDRELLRIQAKLDRELADHQMKMEREAARERADQAAEDRKQERVRAKQQQRSHQLFEMAMLRAMGMAINIPQDPSAPGGSGSNGQ</sequence>
<feature type="compositionally biased region" description="Polar residues" evidence="1">
    <location>
        <begin position="115"/>
        <end position="136"/>
    </location>
</feature>
<gene>
    <name evidence="2" type="ORF">PGT21_010114</name>
</gene>
<keyword evidence="3" id="KW-1185">Reference proteome</keyword>
<evidence type="ECO:0000313" key="2">
    <source>
        <dbReference type="EMBL" id="KAA1101184.1"/>
    </source>
</evidence>
<feature type="compositionally biased region" description="Low complexity" evidence="1">
    <location>
        <begin position="278"/>
        <end position="294"/>
    </location>
</feature>
<proteinExistence type="predicted"/>
<dbReference type="InterPro" id="IPR011049">
    <property type="entry name" value="Serralysin-like_metalloprot_C"/>
</dbReference>
<feature type="compositionally biased region" description="Low complexity" evidence="1">
    <location>
        <begin position="576"/>
        <end position="598"/>
    </location>
</feature>
<dbReference type="OrthoDB" id="2507825at2759"/>
<organism evidence="2 3">
    <name type="scientific">Puccinia graminis f. sp. tritici</name>
    <dbReference type="NCBI Taxonomy" id="56615"/>
    <lineage>
        <taxon>Eukaryota</taxon>
        <taxon>Fungi</taxon>
        <taxon>Dikarya</taxon>
        <taxon>Basidiomycota</taxon>
        <taxon>Pucciniomycotina</taxon>
        <taxon>Pucciniomycetes</taxon>
        <taxon>Pucciniales</taxon>
        <taxon>Pucciniaceae</taxon>
        <taxon>Puccinia</taxon>
    </lineage>
</organism>
<dbReference type="EMBL" id="VSWC01000053">
    <property type="protein sequence ID" value="KAA1101184.1"/>
    <property type="molecule type" value="Genomic_DNA"/>
</dbReference>
<feature type="compositionally biased region" description="Polar residues" evidence="1">
    <location>
        <begin position="152"/>
        <end position="164"/>
    </location>
</feature>
<feature type="compositionally biased region" description="Basic and acidic residues" evidence="1">
    <location>
        <begin position="746"/>
        <end position="768"/>
    </location>
</feature>
<accession>A0A5B0PKM2</accession>
<feature type="compositionally biased region" description="Acidic residues" evidence="1">
    <location>
        <begin position="514"/>
        <end position="523"/>
    </location>
</feature>